<dbReference type="RefSeq" id="WP_203870060.1">
    <property type="nucleotide sequence ID" value="NZ_BONW01000039.1"/>
</dbReference>
<proteinExistence type="predicted"/>
<evidence type="ECO:0000256" key="1">
    <source>
        <dbReference type="SAM" id="Phobius"/>
    </source>
</evidence>
<feature type="transmembrane region" description="Helical" evidence="1">
    <location>
        <begin position="70"/>
        <end position="91"/>
    </location>
</feature>
<keyword evidence="1" id="KW-1133">Transmembrane helix</keyword>
<sequence length="183" mass="20053">MTDPVTPAASPQLGEFVRTYRADDRRRFSTAIGMLIVGALSALIGLPIFQARQEQISSQGGNPGSPFANAITGFPLFGGLLLVAFACWRLGHAIANRGERFDEYEGGFVHTRRGVADPVPWSEVSRVRRLGEARDGWRHTLGIDCRYVVQRRSGRTIRFNTQIESGDVLGTHIERASRPGSSG</sequence>
<dbReference type="Proteomes" id="UP000646749">
    <property type="component" value="Unassembled WGS sequence"/>
</dbReference>
<organism evidence="2 3">
    <name type="scientific">Plantactinospora endophytica</name>
    <dbReference type="NCBI Taxonomy" id="673535"/>
    <lineage>
        <taxon>Bacteria</taxon>
        <taxon>Bacillati</taxon>
        <taxon>Actinomycetota</taxon>
        <taxon>Actinomycetes</taxon>
        <taxon>Micromonosporales</taxon>
        <taxon>Micromonosporaceae</taxon>
        <taxon>Plantactinospora</taxon>
    </lineage>
</organism>
<keyword evidence="1" id="KW-0472">Membrane</keyword>
<keyword evidence="1" id="KW-0812">Transmembrane</keyword>
<evidence type="ECO:0000313" key="3">
    <source>
        <dbReference type="Proteomes" id="UP000646749"/>
    </source>
</evidence>
<reference evidence="2 3" key="1">
    <citation type="submission" date="2021-01" db="EMBL/GenBank/DDBJ databases">
        <title>Whole genome shotgun sequence of Plantactinospora endophytica NBRC 110450.</title>
        <authorList>
            <person name="Komaki H."/>
            <person name="Tamura T."/>
        </authorList>
    </citation>
    <scope>NUCLEOTIDE SEQUENCE [LARGE SCALE GENOMIC DNA]</scope>
    <source>
        <strain evidence="2 3">NBRC 110450</strain>
    </source>
</reference>
<feature type="transmembrane region" description="Helical" evidence="1">
    <location>
        <begin position="28"/>
        <end position="50"/>
    </location>
</feature>
<protein>
    <submittedName>
        <fullName evidence="2">Uncharacterized protein</fullName>
    </submittedName>
</protein>
<dbReference type="EMBL" id="BONW01000039">
    <property type="protein sequence ID" value="GIG91720.1"/>
    <property type="molecule type" value="Genomic_DNA"/>
</dbReference>
<keyword evidence="3" id="KW-1185">Reference proteome</keyword>
<name>A0ABQ4EAG0_9ACTN</name>
<accession>A0ABQ4EAG0</accession>
<gene>
    <name evidence="2" type="ORF">Pen02_66560</name>
</gene>
<comment type="caution">
    <text evidence="2">The sequence shown here is derived from an EMBL/GenBank/DDBJ whole genome shotgun (WGS) entry which is preliminary data.</text>
</comment>
<evidence type="ECO:0000313" key="2">
    <source>
        <dbReference type="EMBL" id="GIG91720.1"/>
    </source>
</evidence>